<proteinExistence type="predicted"/>
<dbReference type="AlphaFoldDB" id="A0AAN6G9P8"/>
<gene>
    <name evidence="1" type="ORF">OC842_005809</name>
</gene>
<dbReference type="Proteomes" id="UP001176521">
    <property type="component" value="Unassembled WGS sequence"/>
</dbReference>
<sequence>MSDDSTRTITFYESDADLTALSSNTFNLVVGKKVLSSSGRTTMNIVWQSLALASFMEVKWKTQYALSWTKSLPNAGAAVTLTSKWQSYDINEIGLWVPSANPAGADPAFLNVGNVGYKYPGSPGINIVVGILNASNNKYEPIYVDPVSLPLQSSAKYQPQESAVFWYEANRISSSFIAQATAKKGEINTTSATTQGKFEWWATYLFSTGQWANSVTPPPVSYMALPASDVDDDEPEPVILIDFKAAKEIVKFAIPIVAFAARNQIAAAIKSSIGAPKHVSVTWVGQDGRELHVEYKDAGAPEPAPYVIALASSGSELEAALQSVKSLMPAGETWTIEDA</sequence>
<comment type="caution">
    <text evidence="1">The sequence shown here is derived from an EMBL/GenBank/DDBJ whole genome shotgun (WGS) entry which is preliminary data.</text>
</comment>
<evidence type="ECO:0000313" key="1">
    <source>
        <dbReference type="EMBL" id="KAK0524518.1"/>
    </source>
</evidence>
<accession>A0AAN6G9P8</accession>
<organism evidence="1 2">
    <name type="scientific">Tilletia horrida</name>
    <dbReference type="NCBI Taxonomy" id="155126"/>
    <lineage>
        <taxon>Eukaryota</taxon>
        <taxon>Fungi</taxon>
        <taxon>Dikarya</taxon>
        <taxon>Basidiomycota</taxon>
        <taxon>Ustilaginomycotina</taxon>
        <taxon>Exobasidiomycetes</taxon>
        <taxon>Tilletiales</taxon>
        <taxon>Tilletiaceae</taxon>
        <taxon>Tilletia</taxon>
    </lineage>
</organism>
<reference evidence="1" key="1">
    <citation type="journal article" date="2023" name="PhytoFront">
        <title>Draft Genome Resources of Seven Strains of Tilletia horrida, Causal Agent of Kernel Smut of Rice.</title>
        <authorList>
            <person name="Khanal S."/>
            <person name="Antony Babu S."/>
            <person name="Zhou X.G."/>
        </authorList>
    </citation>
    <scope>NUCLEOTIDE SEQUENCE</scope>
    <source>
        <strain evidence="1">TX3</strain>
    </source>
</reference>
<keyword evidence="2" id="KW-1185">Reference proteome</keyword>
<evidence type="ECO:0000313" key="2">
    <source>
        <dbReference type="Proteomes" id="UP001176521"/>
    </source>
</evidence>
<protein>
    <submittedName>
        <fullName evidence="1">Uncharacterized protein</fullName>
    </submittedName>
</protein>
<dbReference type="EMBL" id="JAPDMQ010000447">
    <property type="protein sequence ID" value="KAK0524518.1"/>
    <property type="molecule type" value="Genomic_DNA"/>
</dbReference>
<name>A0AAN6G9P8_9BASI</name>